<dbReference type="InterPro" id="IPR049804">
    <property type="entry name" value="Choice_anch_L"/>
</dbReference>
<dbReference type="RefSeq" id="WP_052376451.1">
    <property type="nucleotide sequence ID" value="NZ_ASRX01000066.1"/>
</dbReference>
<feature type="chain" id="PRO_5001496459" description="Carbohydrate-binding module family 96 domain-containing protein" evidence="4">
    <location>
        <begin position="25"/>
        <end position="485"/>
    </location>
</feature>
<dbReference type="Pfam" id="PF24517">
    <property type="entry name" value="CBM96"/>
    <property type="match status" value="1"/>
</dbReference>
<organism evidence="6 7">
    <name type="scientific">Chondromyces apiculatus DSM 436</name>
    <dbReference type="NCBI Taxonomy" id="1192034"/>
    <lineage>
        <taxon>Bacteria</taxon>
        <taxon>Pseudomonadati</taxon>
        <taxon>Myxococcota</taxon>
        <taxon>Polyangia</taxon>
        <taxon>Polyangiales</taxon>
        <taxon>Polyangiaceae</taxon>
        <taxon>Chondromyces</taxon>
    </lineage>
</organism>
<keyword evidence="2" id="KW-0964">Secreted</keyword>
<proteinExistence type="predicted"/>
<dbReference type="OrthoDB" id="904022at2"/>
<evidence type="ECO:0000256" key="1">
    <source>
        <dbReference type="ARBA" id="ARBA00004613"/>
    </source>
</evidence>
<protein>
    <recommendedName>
        <fullName evidence="5">Carbohydrate-binding module family 96 domain-containing protein</fullName>
    </recommendedName>
</protein>
<keyword evidence="3 4" id="KW-0732">Signal</keyword>
<keyword evidence="7" id="KW-1185">Reference proteome</keyword>
<dbReference type="eggNOG" id="COG2931">
    <property type="taxonomic scope" value="Bacteria"/>
</dbReference>
<comment type="caution">
    <text evidence="6">The sequence shown here is derived from an EMBL/GenBank/DDBJ whole genome shotgun (WGS) entry which is preliminary data.</text>
</comment>
<evidence type="ECO:0000256" key="4">
    <source>
        <dbReference type="SAM" id="SignalP"/>
    </source>
</evidence>
<evidence type="ECO:0000256" key="3">
    <source>
        <dbReference type="ARBA" id="ARBA00022729"/>
    </source>
</evidence>
<evidence type="ECO:0000256" key="2">
    <source>
        <dbReference type="ARBA" id="ARBA00022525"/>
    </source>
</evidence>
<accession>A0A017SYQ8</accession>
<dbReference type="GO" id="GO:0005576">
    <property type="term" value="C:extracellular region"/>
    <property type="evidence" value="ECO:0007669"/>
    <property type="project" value="UniProtKB-SubCell"/>
</dbReference>
<dbReference type="STRING" id="1192034.CAP_7444"/>
<name>A0A017SYQ8_9BACT</name>
<sequence length="485" mass="49375">MGLRRLSAASLAISSLAIAGSAHALNVSPTDNAQALADAIMGSGGAVTVTAVSYSGSALASGTYTDGPLGLANGALLTTGSALGALPPDDSGQTTTVNNLPGHPLCDALVPGYTTYDASVLTLTFDLNANFNGIQFNSVFGSEEYPEWVGSSFNDVYGVYLNGQQVAFDDGGNPITINGPFFSGGSVVLTPANGTEYDGTTGILNTRAPLGGGSVNNVLQIVVCDSGDQAFDSGAFITGLNGCIGEDCSGTVPCELIDNDGDGVSSCDDCNDGDATTYPGASEYCDTIDNNCNGQVDEGGVCAPTCVTVQRGTFGHVEDATIYPQSPNYNEGAQASLRTGNTSPQKRALVQFDLSFVPAGAAVTSATFGIFQEYTANLSTINIHQALAAWTESTVTAGNFANAYDPAVLASFNTVSGSAAHAIDVTDIVGDWVAGTEGNHGFFLEEASSSLHSYRSSEHPNVSQRPYLHLCYVGGGGGGGIIGGQ</sequence>
<feature type="domain" description="Carbohydrate-binding module family 96" evidence="5">
    <location>
        <begin position="314"/>
        <end position="469"/>
    </location>
</feature>
<dbReference type="AlphaFoldDB" id="A0A017SYQ8"/>
<reference evidence="6 7" key="1">
    <citation type="submission" date="2013-05" db="EMBL/GenBank/DDBJ databases">
        <title>Genome assembly of Chondromyces apiculatus DSM 436.</title>
        <authorList>
            <person name="Sharma G."/>
            <person name="Khatri I."/>
            <person name="Kaur C."/>
            <person name="Mayilraj S."/>
            <person name="Subramanian S."/>
        </authorList>
    </citation>
    <scope>NUCLEOTIDE SEQUENCE [LARGE SCALE GENOMIC DNA]</scope>
    <source>
        <strain evidence="6 7">DSM 436</strain>
    </source>
</reference>
<evidence type="ECO:0000259" key="5">
    <source>
        <dbReference type="Pfam" id="PF24517"/>
    </source>
</evidence>
<dbReference type="Gene3D" id="2.60.120.970">
    <property type="match status" value="1"/>
</dbReference>
<dbReference type="Proteomes" id="UP000019678">
    <property type="component" value="Unassembled WGS sequence"/>
</dbReference>
<dbReference type="NCBIfam" id="NF038133">
    <property type="entry name" value="choice_anch_L"/>
    <property type="match status" value="1"/>
</dbReference>
<dbReference type="Pfam" id="PF11617">
    <property type="entry name" value="Cu-binding_MopE"/>
    <property type="match status" value="1"/>
</dbReference>
<dbReference type="EMBL" id="ASRX01000066">
    <property type="protein sequence ID" value="EYF02104.1"/>
    <property type="molecule type" value="Genomic_DNA"/>
</dbReference>
<dbReference type="eggNOG" id="COG1520">
    <property type="taxonomic scope" value="Bacteria"/>
</dbReference>
<evidence type="ECO:0000313" key="7">
    <source>
        <dbReference type="Proteomes" id="UP000019678"/>
    </source>
</evidence>
<dbReference type="InterPro" id="IPR021655">
    <property type="entry name" value="Put_metal-bd"/>
</dbReference>
<gene>
    <name evidence="6" type="ORF">CAP_7444</name>
</gene>
<dbReference type="NCBIfam" id="NF033679">
    <property type="entry name" value="DNRLRE_dom"/>
    <property type="match status" value="1"/>
</dbReference>
<feature type="signal peptide" evidence="4">
    <location>
        <begin position="1"/>
        <end position="24"/>
    </location>
</feature>
<comment type="subcellular location">
    <subcellularLocation>
        <location evidence="1">Secreted</location>
    </subcellularLocation>
</comment>
<evidence type="ECO:0000313" key="6">
    <source>
        <dbReference type="EMBL" id="EYF02104.1"/>
    </source>
</evidence>
<dbReference type="InterPro" id="IPR055372">
    <property type="entry name" value="CBM96"/>
</dbReference>